<dbReference type="STRING" id="3818.A0A445DB19"/>
<gene>
    <name evidence="9" type="ORF">Ahy_A04g017436</name>
</gene>
<dbReference type="GO" id="GO:0032259">
    <property type="term" value="P:methylation"/>
    <property type="evidence" value="ECO:0007669"/>
    <property type="project" value="UniProtKB-KW"/>
</dbReference>
<dbReference type="PROSITE" id="PS51683">
    <property type="entry name" value="SAM_OMT_II"/>
    <property type="match status" value="1"/>
</dbReference>
<dbReference type="PANTHER" id="PTHR11746">
    <property type="entry name" value="O-METHYLTRANSFERASE"/>
    <property type="match status" value="1"/>
</dbReference>
<dbReference type="FunFam" id="1.10.10.10:FF:000213">
    <property type="entry name" value="Coniferyl alcohol 9-O-methyltransferase"/>
    <property type="match status" value="1"/>
</dbReference>
<dbReference type="InterPro" id="IPR016461">
    <property type="entry name" value="COMT-like"/>
</dbReference>
<dbReference type="GO" id="GO:0009717">
    <property type="term" value="P:isoflavonoid biosynthetic process"/>
    <property type="evidence" value="ECO:0007669"/>
    <property type="project" value="UniProtKB-ARBA"/>
</dbReference>
<accession>A0A445DB19</accession>
<reference evidence="9 10" key="1">
    <citation type="submission" date="2019-01" db="EMBL/GenBank/DDBJ databases">
        <title>Sequencing of cultivated peanut Arachis hypogaea provides insights into genome evolution and oil improvement.</title>
        <authorList>
            <person name="Chen X."/>
        </authorList>
    </citation>
    <scope>NUCLEOTIDE SEQUENCE [LARGE SCALE GENOMIC DNA]</scope>
    <source>
        <strain evidence="10">cv. Fuhuasheng</strain>
        <tissue evidence="9">Leaves</tissue>
    </source>
</reference>
<dbReference type="InterPro" id="IPR001077">
    <property type="entry name" value="COMT_C"/>
</dbReference>
<dbReference type="InterPro" id="IPR029063">
    <property type="entry name" value="SAM-dependent_MTases_sf"/>
</dbReference>
<dbReference type="Pfam" id="PF00891">
    <property type="entry name" value="Methyltransf_2"/>
    <property type="match status" value="1"/>
</dbReference>
<dbReference type="EC" id="2.1.1.150" evidence="5"/>
<organism evidence="9 10">
    <name type="scientific">Arachis hypogaea</name>
    <name type="common">Peanut</name>
    <dbReference type="NCBI Taxonomy" id="3818"/>
    <lineage>
        <taxon>Eukaryota</taxon>
        <taxon>Viridiplantae</taxon>
        <taxon>Streptophyta</taxon>
        <taxon>Embryophyta</taxon>
        <taxon>Tracheophyta</taxon>
        <taxon>Spermatophyta</taxon>
        <taxon>Magnoliopsida</taxon>
        <taxon>eudicotyledons</taxon>
        <taxon>Gunneridae</taxon>
        <taxon>Pentapetalae</taxon>
        <taxon>rosids</taxon>
        <taxon>fabids</taxon>
        <taxon>Fabales</taxon>
        <taxon>Fabaceae</taxon>
        <taxon>Papilionoideae</taxon>
        <taxon>50 kb inversion clade</taxon>
        <taxon>dalbergioids sensu lato</taxon>
        <taxon>Dalbergieae</taxon>
        <taxon>Pterocarpus clade</taxon>
        <taxon>Arachis</taxon>
    </lineage>
</organism>
<dbReference type="Pfam" id="PF08100">
    <property type="entry name" value="Dimerisation"/>
    <property type="match status" value="1"/>
</dbReference>
<dbReference type="SUPFAM" id="SSF53335">
    <property type="entry name" value="S-adenosyl-L-methionine-dependent methyltransferases"/>
    <property type="match status" value="1"/>
</dbReference>
<dbReference type="InterPro" id="IPR036390">
    <property type="entry name" value="WH_DNA-bd_sf"/>
</dbReference>
<dbReference type="AlphaFoldDB" id="A0A445DB19"/>
<keyword evidence="10" id="KW-1185">Reference proteome</keyword>
<feature type="domain" description="O-methyltransferase C-terminal" evidence="7">
    <location>
        <begin position="135"/>
        <end position="341"/>
    </location>
</feature>
<dbReference type="Gene3D" id="3.40.50.150">
    <property type="entry name" value="Vaccinia Virus protein VP39"/>
    <property type="match status" value="1"/>
</dbReference>
<dbReference type="Gene3D" id="1.10.10.10">
    <property type="entry name" value="Winged helix-like DNA-binding domain superfamily/Winged helix DNA-binding domain"/>
    <property type="match status" value="1"/>
</dbReference>
<evidence type="ECO:0000256" key="2">
    <source>
        <dbReference type="ARBA" id="ARBA00022679"/>
    </source>
</evidence>
<keyword evidence="2" id="KW-0808">Transferase</keyword>
<keyword evidence="1" id="KW-0489">Methyltransferase</keyword>
<sequence length="359" mass="40178">MGSSILGPKEIEMFEGQALLYRQCCAYIDSMCIKSCVELNIADIIHNHGQPITLHHLVSTLQLPSSRVGAVQRFMRYLAHNGLFHRVRIHDENKQEKEAYALTIASKLLVSSNDYCLSPMVKYATDPVTMGPLNQLKAWIYGEDNLSLFGMAKGIEFWEFLNINPKYQKSFNEAMACDSKMINLALRSCGLVFDGLESIVDVGGGIGTTAKIISEAFPKLKCIVFDLPQVVENLLATNNLSFVGGDMFKSIPKAHAVLLKNIIHDWDEENCVKILRNCKDAISSNGKRGKVIIIESVINEKQDKHDITDMKLKFDIYMTCNNGAQKTEEELKKIFIEAGFQGYKLFPIAGIVSLVEVYP</sequence>
<evidence type="ECO:0000256" key="1">
    <source>
        <dbReference type="ARBA" id="ARBA00022603"/>
    </source>
</evidence>
<evidence type="ECO:0000256" key="6">
    <source>
        <dbReference type="PIRSR" id="PIRSR005739-1"/>
    </source>
</evidence>
<evidence type="ECO:0000256" key="3">
    <source>
        <dbReference type="ARBA" id="ARBA00022691"/>
    </source>
</evidence>
<evidence type="ECO:0000259" key="7">
    <source>
        <dbReference type="Pfam" id="PF00891"/>
    </source>
</evidence>
<comment type="catalytic activity">
    <reaction evidence="4">
        <text>a 7-hydroxyisoflavone + S-adenosyl-L-methionine = a 7-methoxyisoflavone + S-adenosyl-L-homocysteine + H(+)</text>
        <dbReference type="Rhea" id="RHEA:17933"/>
        <dbReference type="ChEBI" id="CHEBI:15378"/>
        <dbReference type="ChEBI" id="CHEBI:55465"/>
        <dbReference type="ChEBI" id="CHEBI:57856"/>
        <dbReference type="ChEBI" id="CHEBI:59789"/>
        <dbReference type="ChEBI" id="CHEBI:140356"/>
        <dbReference type="EC" id="2.1.1.150"/>
    </reaction>
</comment>
<evidence type="ECO:0000256" key="4">
    <source>
        <dbReference type="ARBA" id="ARBA00050968"/>
    </source>
</evidence>
<name>A0A445DB19_ARAHY</name>
<dbReference type="SUPFAM" id="SSF46785">
    <property type="entry name" value="Winged helix' DNA-binding domain"/>
    <property type="match status" value="1"/>
</dbReference>
<dbReference type="InterPro" id="IPR036388">
    <property type="entry name" value="WH-like_DNA-bd_sf"/>
</dbReference>
<evidence type="ECO:0000259" key="8">
    <source>
        <dbReference type="Pfam" id="PF08100"/>
    </source>
</evidence>
<dbReference type="FunFam" id="3.40.50.150:FF:000057">
    <property type="entry name" value="O-methyltransferase ZRP4"/>
    <property type="match status" value="1"/>
</dbReference>
<dbReference type="InterPro" id="IPR012967">
    <property type="entry name" value="COMT_dimerisation"/>
</dbReference>
<dbReference type="EMBL" id="SDMP01000004">
    <property type="protein sequence ID" value="RYR60353.1"/>
    <property type="molecule type" value="Genomic_DNA"/>
</dbReference>
<dbReference type="GO" id="GO:0033800">
    <property type="term" value="F:isoflavone 7-O-methyltransferase activity"/>
    <property type="evidence" value="ECO:0007669"/>
    <property type="project" value="UniProtKB-EC"/>
</dbReference>
<feature type="domain" description="O-methyltransferase dimerisation" evidence="8">
    <location>
        <begin position="24"/>
        <end position="112"/>
    </location>
</feature>
<evidence type="ECO:0000313" key="9">
    <source>
        <dbReference type="EMBL" id="RYR60353.1"/>
    </source>
</evidence>
<comment type="caution">
    <text evidence="9">The sequence shown here is derived from an EMBL/GenBank/DDBJ whole genome shotgun (WGS) entry which is preliminary data.</text>
</comment>
<protein>
    <recommendedName>
        <fullName evidence="5">isoflavone 7-O-methyltransferase</fullName>
        <ecNumber evidence="5">2.1.1.150</ecNumber>
    </recommendedName>
</protein>
<keyword evidence="3" id="KW-0949">S-adenosyl-L-methionine</keyword>
<dbReference type="Proteomes" id="UP000289738">
    <property type="component" value="Chromosome A04"/>
</dbReference>
<evidence type="ECO:0000313" key="10">
    <source>
        <dbReference type="Proteomes" id="UP000289738"/>
    </source>
</evidence>
<feature type="active site" description="Proton acceptor" evidence="6">
    <location>
        <position position="264"/>
    </location>
</feature>
<dbReference type="GO" id="GO:0046983">
    <property type="term" value="F:protein dimerization activity"/>
    <property type="evidence" value="ECO:0007669"/>
    <property type="project" value="InterPro"/>
</dbReference>
<proteinExistence type="predicted"/>
<evidence type="ECO:0000256" key="5">
    <source>
        <dbReference type="ARBA" id="ARBA00066355"/>
    </source>
</evidence>
<dbReference type="PIRSF" id="PIRSF005739">
    <property type="entry name" value="O-mtase"/>
    <property type="match status" value="1"/>
</dbReference>